<protein>
    <submittedName>
        <fullName evidence="3">Serine hydrolase</fullName>
    </submittedName>
</protein>
<dbReference type="PANTHER" id="PTHR46825">
    <property type="entry name" value="D-ALANYL-D-ALANINE-CARBOXYPEPTIDASE/ENDOPEPTIDASE AMPH"/>
    <property type="match status" value="1"/>
</dbReference>
<dbReference type="GO" id="GO:0016787">
    <property type="term" value="F:hydrolase activity"/>
    <property type="evidence" value="ECO:0007669"/>
    <property type="project" value="UniProtKB-KW"/>
</dbReference>
<evidence type="ECO:0000313" key="4">
    <source>
        <dbReference type="Proteomes" id="UP000256686"/>
    </source>
</evidence>
<keyword evidence="1" id="KW-0732">Signal</keyword>
<proteinExistence type="predicted"/>
<dbReference type="InterPro" id="IPR012338">
    <property type="entry name" value="Beta-lactam/transpept-like"/>
</dbReference>
<dbReference type="RefSeq" id="WP_115970709.1">
    <property type="nucleotide sequence ID" value="NZ_QNVT01000008.1"/>
</dbReference>
<feature type="signal peptide" evidence="1">
    <location>
        <begin position="1"/>
        <end position="18"/>
    </location>
</feature>
<dbReference type="AlphaFoldDB" id="A0A3D9C9F6"/>
<keyword evidence="4" id="KW-1185">Reference proteome</keyword>
<feature type="domain" description="Beta-lactamase-related" evidence="2">
    <location>
        <begin position="43"/>
        <end position="335"/>
    </location>
</feature>
<evidence type="ECO:0000313" key="3">
    <source>
        <dbReference type="EMBL" id="REC62513.1"/>
    </source>
</evidence>
<dbReference type="InterPro" id="IPR050491">
    <property type="entry name" value="AmpC-like"/>
</dbReference>
<evidence type="ECO:0000256" key="1">
    <source>
        <dbReference type="SAM" id="SignalP"/>
    </source>
</evidence>
<dbReference type="EMBL" id="QNVT01000008">
    <property type="protein sequence ID" value="REC62513.1"/>
    <property type="molecule type" value="Genomic_DNA"/>
</dbReference>
<dbReference type="Gene3D" id="3.40.710.10">
    <property type="entry name" value="DD-peptidase/beta-lactamase superfamily"/>
    <property type="match status" value="1"/>
</dbReference>
<keyword evidence="3" id="KW-0378">Hydrolase</keyword>
<organism evidence="3 4">
    <name type="scientific">Chryseobacterium pennae</name>
    <dbReference type="NCBI Taxonomy" id="2258962"/>
    <lineage>
        <taxon>Bacteria</taxon>
        <taxon>Pseudomonadati</taxon>
        <taxon>Bacteroidota</taxon>
        <taxon>Flavobacteriia</taxon>
        <taxon>Flavobacteriales</taxon>
        <taxon>Weeksellaceae</taxon>
        <taxon>Chryseobacterium group</taxon>
        <taxon>Chryseobacterium</taxon>
    </lineage>
</organism>
<gene>
    <name evidence="3" type="ORF">DRF65_10500</name>
</gene>
<comment type="caution">
    <text evidence="3">The sequence shown here is derived from an EMBL/GenBank/DDBJ whole genome shotgun (WGS) entry which is preliminary data.</text>
</comment>
<feature type="chain" id="PRO_5017655764" evidence="1">
    <location>
        <begin position="19"/>
        <end position="354"/>
    </location>
</feature>
<sequence length="354" mass="40698">MKKQLICLLLLISGYFFSQTIPTEKLDNYFSYIENNNLGVGRLSVFKNGKEVYAKNFGQKNIPELIYDQNTRYQVGSVTKMMTAVLIFKLIEENKLHLNDKLSAFYPEIPNSNTIVIKNLLEHTSGLGSYVVKEGEVWVTGKASDREIMDLIIQQGKSFEPGEKVAYSNSAYYLLTKILEKKHQKPFHEILYSEIIKPLNLKNLASFVPDQKNVFLPYRFEKDSWKVLNEEIDFLNVIGVGDISATPYVLNIFINSLFHNKILKKETLKLMEPVLGKEDWGRGMAIWDFDHLIFYGHGGDTLGSHALIIYNKESDISIAYATNGERIKKEDFIKNVVYLLYNKEIKLPEIKGKE</sequence>
<reference evidence="4" key="1">
    <citation type="submission" date="2018-06" db="EMBL/GenBank/DDBJ databases">
        <authorList>
            <person name="Lum Nde A."/>
            <person name="Hugo C."/>
        </authorList>
    </citation>
    <scope>NUCLEOTIDE SEQUENCE [LARGE SCALE GENOMIC DNA]</scope>
    <source>
        <strain evidence="4">1_F178</strain>
    </source>
</reference>
<dbReference type="Pfam" id="PF00144">
    <property type="entry name" value="Beta-lactamase"/>
    <property type="match status" value="1"/>
</dbReference>
<name>A0A3D9C9F6_9FLAO</name>
<dbReference type="PANTHER" id="PTHR46825:SF9">
    <property type="entry name" value="BETA-LACTAMASE-RELATED DOMAIN-CONTAINING PROTEIN"/>
    <property type="match status" value="1"/>
</dbReference>
<evidence type="ECO:0000259" key="2">
    <source>
        <dbReference type="Pfam" id="PF00144"/>
    </source>
</evidence>
<dbReference type="SUPFAM" id="SSF56601">
    <property type="entry name" value="beta-lactamase/transpeptidase-like"/>
    <property type="match status" value="1"/>
</dbReference>
<dbReference type="Proteomes" id="UP000256686">
    <property type="component" value="Unassembled WGS sequence"/>
</dbReference>
<dbReference type="InterPro" id="IPR001466">
    <property type="entry name" value="Beta-lactam-related"/>
</dbReference>
<accession>A0A3D9C9F6</accession>